<reference evidence="1 2" key="1">
    <citation type="submission" date="2024-06" db="EMBL/GenBank/DDBJ databases">
        <title>Genomic Encyclopedia of Type Strains, Phase IV (KMG-IV): sequencing the most valuable type-strain genomes for metagenomic binning, comparative biology and taxonomic classification.</title>
        <authorList>
            <person name="Goeker M."/>
        </authorList>
    </citation>
    <scope>NUCLEOTIDE SEQUENCE [LARGE SCALE GENOMIC DNA]</scope>
    <source>
        <strain evidence="1 2">DSM 100124</strain>
    </source>
</reference>
<protein>
    <submittedName>
        <fullName evidence="1">Uncharacterized protein</fullName>
    </submittedName>
</protein>
<evidence type="ECO:0000313" key="1">
    <source>
        <dbReference type="EMBL" id="MET3728954.1"/>
    </source>
</evidence>
<keyword evidence="2" id="KW-1185">Reference proteome</keyword>
<accession>A0ABV2LK61</accession>
<name>A0ABV2LK61_9BACL</name>
<gene>
    <name evidence="1" type="ORF">ABID52_002535</name>
</gene>
<dbReference type="Proteomes" id="UP001549097">
    <property type="component" value="Unassembled WGS sequence"/>
</dbReference>
<comment type="caution">
    <text evidence="1">The sequence shown here is derived from an EMBL/GenBank/DDBJ whole genome shotgun (WGS) entry which is preliminary data.</text>
</comment>
<dbReference type="EMBL" id="JBEPMP010000001">
    <property type="protein sequence ID" value="MET3728954.1"/>
    <property type="molecule type" value="Genomic_DNA"/>
</dbReference>
<dbReference type="InterPro" id="IPR020908">
    <property type="entry name" value="UPF0738"/>
</dbReference>
<dbReference type="Pfam" id="PF19785">
    <property type="entry name" value="UPF0738"/>
    <property type="match status" value="1"/>
</dbReference>
<organism evidence="1 2">
    <name type="scientific">Fictibacillus halophilus</name>
    <dbReference type="NCBI Taxonomy" id="1610490"/>
    <lineage>
        <taxon>Bacteria</taxon>
        <taxon>Bacillati</taxon>
        <taxon>Bacillota</taxon>
        <taxon>Bacilli</taxon>
        <taxon>Bacillales</taxon>
        <taxon>Fictibacillaceae</taxon>
        <taxon>Fictibacillus</taxon>
    </lineage>
</organism>
<evidence type="ECO:0000313" key="2">
    <source>
        <dbReference type="Proteomes" id="UP001549097"/>
    </source>
</evidence>
<sequence>MMPRRLNVQSTAWKENKLMLLIQNELNTKISDWKDSERMLVDSDGLAFIYVLEDEDGFIYISIDNNHWNEVKSALQKDAVFVVQNEKREELELIAFSREMDFLTDNIQGNANYGQQMEDEVIKIFGTEEKAQ</sequence>
<dbReference type="RefSeq" id="WP_198766876.1">
    <property type="nucleotide sequence ID" value="NZ_JAEACF010000001.1"/>
</dbReference>
<proteinExistence type="predicted"/>